<gene>
    <name evidence="2" type="ORF">Zm00014a_022628</name>
</gene>
<evidence type="ECO:0000313" key="2">
    <source>
        <dbReference type="EMBL" id="PWZ33387.1"/>
    </source>
</evidence>
<dbReference type="PANTHER" id="PTHR13734">
    <property type="entry name" value="TRNA-NUCLEOTIDYLTRANSFERASE"/>
    <property type="match status" value="1"/>
</dbReference>
<protein>
    <submittedName>
        <fullName evidence="2">Uncharacterized protein</fullName>
    </submittedName>
</protein>
<accession>A0A3L6FNX2</accession>
<dbReference type="PANTHER" id="PTHR13734:SF5">
    <property type="entry name" value="CCA TRNA NUCLEOTIDYLTRANSFERASE, MITOCHONDRIAL"/>
    <property type="match status" value="1"/>
</dbReference>
<reference evidence="2" key="1">
    <citation type="journal article" date="2018" name="Nat. Genet.">
        <title>Extensive intraspecific gene order and gene structural variations between Mo17 and other maize genomes.</title>
        <authorList>
            <person name="Sun S."/>
            <person name="Zhou Y."/>
            <person name="Chen J."/>
            <person name="Shi J."/>
            <person name="Zhao H."/>
            <person name="Zhao H."/>
            <person name="Song W."/>
            <person name="Zhang M."/>
            <person name="Cui Y."/>
            <person name="Dong X."/>
            <person name="Liu H."/>
            <person name="Ma X."/>
            <person name="Jiao Y."/>
            <person name="Wang B."/>
            <person name="Wei X."/>
            <person name="Stein J.C."/>
            <person name="Glaubitz J.C."/>
            <person name="Lu F."/>
            <person name="Yu G."/>
            <person name="Liang C."/>
            <person name="Fengler K."/>
            <person name="Li B."/>
            <person name="Rafalski A."/>
            <person name="Schnable P.S."/>
            <person name="Ware D.H."/>
            <person name="Buckler E.S."/>
            <person name="Lai J."/>
        </authorList>
    </citation>
    <scope>NUCLEOTIDE SEQUENCE [LARGE SCALE GENOMIC DNA]</scope>
    <source>
        <tissue evidence="2">Seedling</tissue>
    </source>
</reference>
<organism evidence="2">
    <name type="scientific">Zea mays</name>
    <name type="common">Maize</name>
    <dbReference type="NCBI Taxonomy" id="4577"/>
    <lineage>
        <taxon>Eukaryota</taxon>
        <taxon>Viridiplantae</taxon>
        <taxon>Streptophyta</taxon>
        <taxon>Embryophyta</taxon>
        <taxon>Tracheophyta</taxon>
        <taxon>Spermatophyta</taxon>
        <taxon>Magnoliopsida</taxon>
        <taxon>Liliopsida</taxon>
        <taxon>Poales</taxon>
        <taxon>Poaceae</taxon>
        <taxon>PACMAD clade</taxon>
        <taxon>Panicoideae</taxon>
        <taxon>Andropogonodae</taxon>
        <taxon>Andropogoneae</taxon>
        <taxon>Tripsacinae</taxon>
        <taxon>Zea</taxon>
    </lineage>
</organism>
<dbReference type="AlphaFoldDB" id="A0A3L6FNX2"/>
<dbReference type="EMBL" id="NCVQ01000004">
    <property type="protein sequence ID" value="PWZ33387.1"/>
    <property type="molecule type" value="Genomic_DNA"/>
</dbReference>
<name>A0A3L6FNX2_MAIZE</name>
<dbReference type="GO" id="GO:0003723">
    <property type="term" value="F:RNA binding"/>
    <property type="evidence" value="ECO:0007669"/>
    <property type="project" value="UniProtKB-KW"/>
</dbReference>
<proteinExistence type="predicted"/>
<dbReference type="Proteomes" id="UP000251960">
    <property type="component" value="Chromosome 3"/>
</dbReference>
<comment type="caution">
    <text evidence="2">The sequence shown here is derived from an EMBL/GenBank/DDBJ whole genome shotgun (WGS) entry which is preliminary data.</text>
</comment>
<evidence type="ECO:0000256" key="1">
    <source>
        <dbReference type="ARBA" id="ARBA00022884"/>
    </source>
</evidence>
<dbReference type="ExpressionAtlas" id="A0A3L6FNX2">
    <property type="expression patterns" value="baseline and differential"/>
</dbReference>
<sequence length="145" mass="16498">MIDLMMSDRHPVKAMCDIRDLGLFYVVFSFPDKSNPPVFDKCDWHCVSHIEAAWDLAYSIASVCSAMVLIPSHSKHYYSKKGLVVTVLLLTQFYTKLEEKHKALEAKKDKADARKKIEAHSGGLNDIAVSRPNKQPFVVTWEMIN</sequence>
<keyword evidence="1" id="KW-0694">RNA-binding</keyword>